<evidence type="ECO:0000256" key="4">
    <source>
        <dbReference type="ARBA" id="ARBA00022833"/>
    </source>
</evidence>
<dbReference type="OrthoDB" id="1715602at2759"/>
<dbReference type="Pfam" id="PF02892">
    <property type="entry name" value="zf-BED"/>
    <property type="match status" value="1"/>
</dbReference>
<evidence type="ECO:0000259" key="11">
    <source>
        <dbReference type="Pfam" id="PF05699"/>
    </source>
</evidence>
<dbReference type="InterPro" id="IPR052035">
    <property type="entry name" value="ZnF_BED_domain_contain"/>
</dbReference>
<evidence type="ECO:0000256" key="1">
    <source>
        <dbReference type="ARBA" id="ARBA00004123"/>
    </source>
</evidence>
<keyword evidence="6" id="KW-0238">DNA-binding</keyword>
<dbReference type="SUPFAM" id="SSF53098">
    <property type="entry name" value="Ribonuclease H-like"/>
    <property type="match status" value="1"/>
</dbReference>
<dbReference type="GO" id="GO:0005634">
    <property type="term" value="C:nucleus"/>
    <property type="evidence" value="ECO:0007669"/>
    <property type="project" value="UniProtKB-SubCell"/>
</dbReference>
<comment type="caution">
    <text evidence="12">The sequence shown here is derived from an EMBL/GenBank/DDBJ whole genome shotgun (WGS) entry which is preliminary data.</text>
</comment>
<dbReference type="AlphaFoldDB" id="A0A8H4APF9"/>
<evidence type="ECO:0000256" key="7">
    <source>
        <dbReference type="ARBA" id="ARBA00023163"/>
    </source>
</evidence>
<organism evidence="12 13">
    <name type="scientific">Gigaspora margarita</name>
    <dbReference type="NCBI Taxonomy" id="4874"/>
    <lineage>
        <taxon>Eukaryota</taxon>
        <taxon>Fungi</taxon>
        <taxon>Fungi incertae sedis</taxon>
        <taxon>Mucoromycota</taxon>
        <taxon>Glomeromycotina</taxon>
        <taxon>Glomeromycetes</taxon>
        <taxon>Diversisporales</taxon>
        <taxon>Gigasporaceae</taxon>
        <taxon>Gigaspora</taxon>
    </lineage>
</organism>
<name>A0A8H4APF9_GIGMA</name>
<reference evidence="12 13" key="1">
    <citation type="journal article" date="2019" name="Environ. Microbiol.">
        <title>At the nexus of three kingdoms: the genome of the mycorrhizal fungus Gigaspora margarita provides insights into plant, endobacterial and fungal interactions.</title>
        <authorList>
            <person name="Venice F."/>
            <person name="Ghignone S."/>
            <person name="Salvioli di Fossalunga A."/>
            <person name="Amselem J."/>
            <person name="Novero M."/>
            <person name="Xianan X."/>
            <person name="Sedzielewska Toro K."/>
            <person name="Morin E."/>
            <person name="Lipzen A."/>
            <person name="Grigoriev I.V."/>
            <person name="Henrissat B."/>
            <person name="Martin F.M."/>
            <person name="Bonfante P."/>
        </authorList>
    </citation>
    <scope>NUCLEOTIDE SEQUENCE [LARGE SCALE GENOMIC DNA]</scope>
    <source>
        <strain evidence="12 13">BEG34</strain>
    </source>
</reference>
<keyword evidence="7" id="KW-0804">Transcription</keyword>
<dbReference type="SMART" id="SM00614">
    <property type="entry name" value="ZnF_BED"/>
    <property type="match status" value="1"/>
</dbReference>
<dbReference type="GO" id="GO:0008270">
    <property type="term" value="F:zinc ion binding"/>
    <property type="evidence" value="ECO:0007669"/>
    <property type="project" value="UniProtKB-KW"/>
</dbReference>
<feature type="region of interest" description="Disordered" evidence="9">
    <location>
        <begin position="1"/>
        <end position="25"/>
    </location>
</feature>
<gene>
    <name evidence="12" type="ORF">F8M41_016237</name>
</gene>
<keyword evidence="4" id="KW-0862">Zinc</keyword>
<evidence type="ECO:0000256" key="5">
    <source>
        <dbReference type="ARBA" id="ARBA00023015"/>
    </source>
</evidence>
<keyword evidence="13" id="KW-1185">Reference proteome</keyword>
<keyword evidence="2" id="KW-0479">Metal-binding</keyword>
<dbReference type="InterPro" id="IPR008906">
    <property type="entry name" value="HATC_C_dom"/>
</dbReference>
<dbReference type="SUPFAM" id="SSF57667">
    <property type="entry name" value="beta-beta-alpha zinc fingers"/>
    <property type="match status" value="1"/>
</dbReference>
<evidence type="ECO:0000313" key="12">
    <source>
        <dbReference type="EMBL" id="KAF0520499.1"/>
    </source>
</evidence>
<evidence type="ECO:0000256" key="9">
    <source>
        <dbReference type="SAM" id="MobiDB-lite"/>
    </source>
</evidence>
<dbReference type="PANTHER" id="PTHR46481">
    <property type="entry name" value="ZINC FINGER BED DOMAIN-CONTAINING PROTEIN 4"/>
    <property type="match status" value="1"/>
</dbReference>
<protein>
    <submittedName>
        <fullName evidence="12">Zinc finger bed domain-containing protein 4-like</fullName>
    </submittedName>
</protein>
<evidence type="ECO:0000256" key="6">
    <source>
        <dbReference type="ARBA" id="ARBA00023125"/>
    </source>
</evidence>
<feature type="domain" description="BED-type" evidence="10">
    <location>
        <begin position="34"/>
        <end position="79"/>
    </location>
</feature>
<dbReference type="GO" id="GO:0046983">
    <property type="term" value="F:protein dimerization activity"/>
    <property type="evidence" value="ECO:0007669"/>
    <property type="project" value="InterPro"/>
</dbReference>
<dbReference type="EMBL" id="WTPW01000350">
    <property type="protein sequence ID" value="KAF0520499.1"/>
    <property type="molecule type" value="Genomic_DNA"/>
</dbReference>
<dbReference type="InterPro" id="IPR036236">
    <property type="entry name" value="Znf_C2H2_sf"/>
</dbReference>
<dbReference type="InterPro" id="IPR003656">
    <property type="entry name" value="Znf_BED"/>
</dbReference>
<proteinExistence type="predicted"/>
<keyword evidence="5" id="KW-0805">Transcription regulation</keyword>
<sequence length="535" mass="61585">MAENQSLASDSDDENTRNRRSRLRSGNNDKRSICWRYFEPFKVPRDGTTIKCAIDGCNTSYVWRGSTSNLLGHLKTNHSITKSSEHTTYIRSSSNINSVNSELEINLSLIKFIVSAGAPFSIIEYLKSAEFVNPQYKLPPSNIVEEQINRAYDRLFFQLKLKAQQTKSVTLSFHLIPGGSIHHIKMFMGVTCHFLSENFESYRFLLCISRVTKLCGDENCGRIWRNECFEALNKWGLINQKFISIGSSTIGILKGLSEKLCQNYIQNFIPLIYEEKDEVQYDINKLIQMCLQGWTEKNNGSQGMLKYNKDDICFNSVTEEQALELANNVMINSDNIMKEISQFIDLEHEVLKSFLNSIPLNFQKTGILTKELILFLDPRIKSNHFSYAIKRYVQAECQIYYSKMLNRADAQAEAAVLIQNAQVVQSIADITQSEVQNIATTLAYEEVENYIDYPDLLLNENTNIFKWWQDSKDSFPGLAAIAREYLSIPLEELEDIDQLKNIEILENTYQDFDTSNKISFLQNNMKYFDLITNDL</sequence>
<evidence type="ECO:0000259" key="10">
    <source>
        <dbReference type="Pfam" id="PF02892"/>
    </source>
</evidence>
<dbReference type="GO" id="GO:0003677">
    <property type="term" value="F:DNA binding"/>
    <property type="evidence" value="ECO:0007669"/>
    <property type="project" value="UniProtKB-KW"/>
</dbReference>
<keyword evidence="3" id="KW-0863">Zinc-finger</keyword>
<evidence type="ECO:0000256" key="2">
    <source>
        <dbReference type="ARBA" id="ARBA00022723"/>
    </source>
</evidence>
<evidence type="ECO:0000256" key="8">
    <source>
        <dbReference type="ARBA" id="ARBA00023242"/>
    </source>
</evidence>
<dbReference type="GO" id="GO:0009791">
    <property type="term" value="P:post-embryonic development"/>
    <property type="evidence" value="ECO:0007669"/>
    <property type="project" value="UniProtKB-ARBA"/>
</dbReference>
<accession>A0A8H4APF9</accession>
<keyword evidence="8" id="KW-0539">Nucleus</keyword>
<evidence type="ECO:0000313" key="13">
    <source>
        <dbReference type="Proteomes" id="UP000439903"/>
    </source>
</evidence>
<dbReference type="Pfam" id="PF05699">
    <property type="entry name" value="Dimer_Tnp_hAT"/>
    <property type="match status" value="1"/>
</dbReference>
<evidence type="ECO:0000256" key="3">
    <source>
        <dbReference type="ARBA" id="ARBA00022771"/>
    </source>
</evidence>
<feature type="domain" description="HAT C-terminal dimerisation" evidence="11">
    <location>
        <begin position="446"/>
        <end position="489"/>
    </location>
</feature>
<dbReference type="InterPro" id="IPR012337">
    <property type="entry name" value="RNaseH-like_sf"/>
</dbReference>
<dbReference type="Proteomes" id="UP000439903">
    <property type="component" value="Unassembled WGS sequence"/>
</dbReference>
<comment type="subcellular location">
    <subcellularLocation>
        <location evidence="1">Nucleus</location>
    </subcellularLocation>
</comment>
<dbReference type="PANTHER" id="PTHR46481:SF10">
    <property type="entry name" value="ZINC FINGER BED DOMAIN-CONTAINING PROTEIN 39"/>
    <property type="match status" value="1"/>
</dbReference>